<evidence type="ECO:0000313" key="2">
    <source>
        <dbReference type="EMBL" id="AFJ03720.1"/>
    </source>
</evidence>
<evidence type="ECO:0000313" key="3">
    <source>
        <dbReference type="Proteomes" id="UP000009145"/>
    </source>
</evidence>
<name>I1YLC7_METFJ</name>
<dbReference type="KEGG" id="mec:Q7C_2599"/>
<dbReference type="AlphaFoldDB" id="I1YLC7"/>
<evidence type="ECO:0000256" key="1">
    <source>
        <dbReference type="SAM" id="Phobius"/>
    </source>
</evidence>
<protein>
    <submittedName>
        <fullName evidence="2">Uncharacterized protein</fullName>
    </submittedName>
</protein>
<keyword evidence="1" id="KW-0472">Membrane</keyword>
<organism evidence="2 3">
    <name type="scientific">Methylophaga frappieri (strain ATCC BAA-2434 / DSM 25690 / JAM7)</name>
    <dbReference type="NCBI Taxonomy" id="754477"/>
    <lineage>
        <taxon>Bacteria</taxon>
        <taxon>Pseudomonadati</taxon>
        <taxon>Pseudomonadota</taxon>
        <taxon>Gammaproteobacteria</taxon>
        <taxon>Thiotrichales</taxon>
        <taxon>Piscirickettsiaceae</taxon>
        <taxon>Methylophaga</taxon>
    </lineage>
</organism>
<accession>I1YLC7</accession>
<dbReference type="Proteomes" id="UP000009145">
    <property type="component" value="Chromosome"/>
</dbReference>
<dbReference type="STRING" id="754477.Q7C_2599"/>
<keyword evidence="1" id="KW-0812">Transmembrane</keyword>
<dbReference type="HOGENOM" id="CLU_2991525_0_0_6"/>
<sequence length="57" mass="6854">MTLIFFIMPGFALLLKKYYFVRSGRITMNSRQSKSIDMIAVPMILIYNVYFLYHYFS</sequence>
<feature type="transmembrane region" description="Helical" evidence="1">
    <location>
        <begin position="36"/>
        <end position="56"/>
    </location>
</feature>
<dbReference type="PATRIC" id="fig|754477.3.peg.2554"/>
<keyword evidence="3" id="KW-1185">Reference proteome</keyword>
<feature type="transmembrane region" description="Helical" evidence="1">
    <location>
        <begin position="6"/>
        <end position="24"/>
    </location>
</feature>
<gene>
    <name evidence="2" type="ordered locus">Q7C_2599</name>
</gene>
<keyword evidence="1" id="KW-1133">Transmembrane helix</keyword>
<proteinExistence type="predicted"/>
<dbReference type="EMBL" id="CP003380">
    <property type="protein sequence ID" value="AFJ03720.1"/>
    <property type="molecule type" value="Genomic_DNA"/>
</dbReference>
<reference evidence="2 3" key="1">
    <citation type="journal article" date="2012" name="J. Bacteriol.">
        <title>Complete genome sequences of Methylophaga sp. strain JAM1 and Methylophaga sp. strain JAM7.</title>
        <authorList>
            <person name="Villeneuve C."/>
            <person name="Martineau C."/>
            <person name="Mauffrey F."/>
            <person name="Villemur R."/>
        </authorList>
    </citation>
    <scope>NUCLEOTIDE SEQUENCE [LARGE SCALE GENOMIC DNA]</scope>
    <source>
        <strain evidence="2 3">JAM7</strain>
    </source>
</reference>